<dbReference type="CDD" id="cd04860">
    <property type="entry name" value="AE_Prim_S"/>
    <property type="match status" value="1"/>
</dbReference>
<dbReference type="GO" id="GO:0005658">
    <property type="term" value="C:alpha DNA polymerase:primase complex"/>
    <property type="evidence" value="ECO:0007669"/>
    <property type="project" value="UniProtKB-ARBA"/>
</dbReference>
<keyword evidence="8" id="KW-0862">Zinc</keyword>
<sequence length="405" mass="46901">LPFINNFGDAMERNPDSESNENQPAPKLDLIRFYYDKLFPFQDMYNWLSYSGIKLQDNSHPSVFSRREFSMTLPGDVYLRYRAYSGLEDWRNDVKKHCPIKLDLGAVYNIPPSFKTTANKATPLQREFTIDIDLTDYDNVRTCCQEGNICLQCWQFIVAAVKVIDICLREDFGFRSILWVFSGRRGIHCWVCDVTARELSNDQRSQLVAFLSVYEVQKKLNLQSPLHPSLVRAYTILEPLFEDIIVKAEKLLDTSQSWNRILDHIPDAELKQRLGNHFSNNEQSGIIRWRLIKSEVEGKIKKSQRSSGPKWDTILQQIVFSFVYPRLDVNVSRQLNHLLKSPFCAHPLTGRVCVPIDAENIDRFHPDDVPDLSRLYTELSGGRCISSIDKYVSYFKDHFVNGLST</sequence>
<evidence type="ECO:0000313" key="11">
    <source>
        <dbReference type="EMBL" id="CRZ09419.1"/>
    </source>
</evidence>
<keyword evidence="3 10" id="KW-0639">Primosome</keyword>
<dbReference type="SUPFAM" id="SSF56747">
    <property type="entry name" value="Prim-pol domain"/>
    <property type="match status" value="1"/>
</dbReference>
<dbReference type="GO" id="GO:0046872">
    <property type="term" value="F:metal ion binding"/>
    <property type="evidence" value="ECO:0007669"/>
    <property type="project" value="UniProtKB-KW"/>
</dbReference>
<dbReference type="GO" id="GO:0003899">
    <property type="term" value="F:DNA-directed RNA polymerase activity"/>
    <property type="evidence" value="ECO:0007669"/>
    <property type="project" value="InterPro"/>
</dbReference>
<keyword evidence="4 10" id="KW-0808">Transferase</keyword>
<dbReference type="EMBL" id="HACM01008977">
    <property type="protein sequence ID" value="CRZ09419.1"/>
    <property type="molecule type" value="Transcribed_RNA"/>
</dbReference>
<evidence type="ECO:0000256" key="3">
    <source>
        <dbReference type="ARBA" id="ARBA00022515"/>
    </source>
</evidence>
<evidence type="ECO:0000256" key="5">
    <source>
        <dbReference type="ARBA" id="ARBA00022695"/>
    </source>
</evidence>
<evidence type="ECO:0000256" key="2">
    <source>
        <dbReference type="ARBA" id="ARBA00022478"/>
    </source>
</evidence>
<dbReference type="FunFam" id="3.90.920.10:FF:000003">
    <property type="entry name" value="DNA primase"/>
    <property type="match status" value="1"/>
</dbReference>
<dbReference type="PANTHER" id="PTHR10536">
    <property type="entry name" value="DNA PRIMASE SMALL SUBUNIT"/>
    <property type="match status" value="1"/>
</dbReference>
<evidence type="ECO:0000256" key="7">
    <source>
        <dbReference type="ARBA" id="ARBA00022723"/>
    </source>
</evidence>
<dbReference type="EC" id="2.7.7.-" evidence="10"/>
<dbReference type="InterPro" id="IPR014052">
    <property type="entry name" value="DNA_primase_ssu_euk/arc"/>
</dbReference>
<feature type="non-terminal residue" evidence="11">
    <location>
        <position position="1"/>
    </location>
</feature>
<dbReference type="Pfam" id="PF01896">
    <property type="entry name" value="DNA_primase_S"/>
    <property type="match status" value="1"/>
</dbReference>
<evidence type="ECO:0000256" key="8">
    <source>
        <dbReference type="ARBA" id="ARBA00022833"/>
    </source>
</evidence>
<evidence type="ECO:0000256" key="1">
    <source>
        <dbReference type="ARBA" id="ARBA00009762"/>
    </source>
</evidence>
<keyword evidence="7" id="KW-0479">Metal-binding</keyword>
<dbReference type="AlphaFoldDB" id="A0A0H5RL17"/>
<evidence type="ECO:0000256" key="6">
    <source>
        <dbReference type="ARBA" id="ARBA00022705"/>
    </source>
</evidence>
<name>A0A0H5RL17_9EUKA</name>
<proteinExistence type="inferred from homology"/>
<keyword evidence="2 10" id="KW-0240">DNA-directed RNA polymerase</keyword>
<evidence type="ECO:0000256" key="9">
    <source>
        <dbReference type="ARBA" id="ARBA00023163"/>
    </source>
</evidence>
<dbReference type="InterPro" id="IPR002755">
    <property type="entry name" value="DNA_primase_S"/>
</dbReference>
<organism evidence="11">
    <name type="scientific">Spongospora subterranea</name>
    <dbReference type="NCBI Taxonomy" id="70186"/>
    <lineage>
        <taxon>Eukaryota</taxon>
        <taxon>Sar</taxon>
        <taxon>Rhizaria</taxon>
        <taxon>Endomyxa</taxon>
        <taxon>Phytomyxea</taxon>
        <taxon>Plasmodiophorida</taxon>
        <taxon>Plasmodiophoridae</taxon>
        <taxon>Spongospora</taxon>
    </lineage>
</organism>
<dbReference type="Gene3D" id="3.90.920.10">
    <property type="entry name" value="DNA primase, PRIM domain"/>
    <property type="match status" value="1"/>
</dbReference>
<evidence type="ECO:0000256" key="4">
    <source>
        <dbReference type="ARBA" id="ARBA00022679"/>
    </source>
</evidence>
<keyword evidence="9" id="KW-0804">Transcription</keyword>
<comment type="similarity">
    <text evidence="1 10">Belongs to the eukaryotic-type primase small subunit family.</text>
</comment>
<evidence type="ECO:0000256" key="10">
    <source>
        <dbReference type="RuleBase" id="RU003514"/>
    </source>
</evidence>
<dbReference type="NCBIfam" id="TIGR00335">
    <property type="entry name" value="primase_sml"/>
    <property type="match status" value="1"/>
</dbReference>
<accession>A0A0H5RL17</accession>
<reference evidence="11" key="1">
    <citation type="submission" date="2015-04" db="EMBL/GenBank/DDBJ databases">
        <title>The genome sequence of the plant pathogenic Rhizarian Plasmodiophora brassicae reveals insights in its biotrophic life cycle and the origin of chitin synthesis.</title>
        <authorList>
            <person name="Schwelm A."/>
            <person name="Fogelqvist J."/>
            <person name="Knaust A."/>
            <person name="Julke S."/>
            <person name="Lilja T."/>
            <person name="Dhandapani V."/>
            <person name="Bonilla-Rosso G."/>
            <person name="Karlsson M."/>
            <person name="Shevchenko A."/>
            <person name="Choi S.R."/>
            <person name="Kim H.G."/>
            <person name="Park J.Y."/>
            <person name="Lim Y.P."/>
            <person name="Ludwig-Muller J."/>
            <person name="Dixelius C."/>
        </authorList>
    </citation>
    <scope>NUCLEOTIDE SEQUENCE</scope>
    <source>
        <tissue evidence="11">Potato root galls</tissue>
    </source>
</reference>
<keyword evidence="6 10" id="KW-0235">DNA replication</keyword>
<dbReference type="GO" id="GO:0006269">
    <property type="term" value="P:DNA replication, synthesis of primer"/>
    <property type="evidence" value="ECO:0007669"/>
    <property type="project" value="UniProtKB-KW"/>
</dbReference>
<keyword evidence="5" id="KW-0548">Nucleotidyltransferase</keyword>
<protein>
    <recommendedName>
        <fullName evidence="10">DNA primase</fullName>
        <ecNumber evidence="10">2.7.7.-</ecNumber>
    </recommendedName>
</protein>